<evidence type="ECO:0000313" key="1">
    <source>
        <dbReference type="EMBL" id="KAA3461268.1"/>
    </source>
</evidence>
<reference evidence="2" key="1">
    <citation type="journal article" date="2019" name="Plant Biotechnol. J.">
        <title>Genome sequencing of the Australian wild diploid species Gossypium australe highlights disease resistance and delayed gland morphogenesis.</title>
        <authorList>
            <person name="Cai Y."/>
            <person name="Cai X."/>
            <person name="Wang Q."/>
            <person name="Wang P."/>
            <person name="Zhang Y."/>
            <person name="Cai C."/>
            <person name="Xu Y."/>
            <person name="Wang K."/>
            <person name="Zhou Z."/>
            <person name="Wang C."/>
            <person name="Geng S."/>
            <person name="Li B."/>
            <person name="Dong Q."/>
            <person name="Hou Y."/>
            <person name="Wang H."/>
            <person name="Ai P."/>
            <person name="Liu Z."/>
            <person name="Yi F."/>
            <person name="Sun M."/>
            <person name="An G."/>
            <person name="Cheng J."/>
            <person name="Zhang Y."/>
            <person name="Shi Q."/>
            <person name="Xie Y."/>
            <person name="Shi X."/>
            <person name="Chang Y."/>
            <person name="Huang F."/>
            <person name="Chen Y."/>
            <person name="Hong S."/>
            <person name="Mi L."/>
            <person name="Sun Q."/>
            <person name="Zhang L."/>
            <person name="Zhou B."/>
            <person name="Peng R."/>
            <person name="Zhang X."/>
            <person name="Liu F."/>
        </authorList>
    </citation>
    <scope>NUCLEOTIDE SEQUENCE [LARGE SCALE GENOMIC DNA]</scope>
    <source>
        <strain evidence="2">cv. PA1801</strain>
    </source>
</reference>
<organism evidence="1 2">
    <name type="scientific">Gossypium australe</name>
    <dbReference type="NCBI Taxonomy" id="47621"/>
    <lineage>
        <taxon>Eukaryota</taxon>
        <taxon>Viridiplantae</taxon>
        <taxon>Streptophyta</taxon>
        <taxon>Embryophyta</taxon>
        <taxon>Tracheophyta</taxon>
        <taxon>Spermatophyta</taxon>
        <taxon>Magnoliopsida</taxon>
        <taxon>eudicotyledons</taxon>
        <taxon>Gunneridae</taxon>
        <taxon>Pentapetalae</taxon>
        <taxon>rosids</taxon>
        <taxon>malvids</taxon>
        <taxon>Malvales</taxon>
        <taxon>Malvaceae</taxon>
        <taxon>Malvoideae</taxon>
        <taxon>Gossypium</taxon>
    </lineage>
</organism>
<proteinExistence type="predicted"/>
<keyword evidence="2" id="KW-1185">Reference proteome</keyword>
<dbReference type="EMBL" id="SMMG02000009">
    <property type="protein sequence ID" value="KAA3461268.1"/>
    <property type="molecule type" value="Genomic_DNA"/>
</dbReference>
<dbReference type="AlphaFoldDB" id="A0A5B6UVF5"/>
<name>A0A5B6UVF5_9ROSI</name>
<dbReference type="OrthoDB" id="413760at2759"/>
<dbReference type="PANTHER" id="PTHR11439:SF503">
    <property type="entry name" value="CYSTEINE-RICH RLK (RECEPTOR-LIKE PROTEIN KINASE) 8"/>
    <property type="match status" value="1"/>
</dbReference>
<evidence type="ECO:0000313" key="2">
    <source>
        <dbReference type="Proteomes" id="UP000325315"/>
    </source>
</evidence>
<protein>
    <submittedName>
        <fullName evidence="1">Copia protein</fullName>
    </submittedName>
</protein>
<comment type="caution">
    <text evidence="1">The sequence shown here is derived from an EMBL/GenBank/DDBJ whole genome shotgun (WGS) entry which is preliminary data.</text>
</comment>
<dbReference type="PANTHER" id="PTHR11439">
    <property type="entry name" value="GAG-POL-RELATED RETROTRANSPOSON"/>
    <property type="match status" value="1"/>
</dbReference>
<sequence length="139" mass="16189">MKEILKRFNIEKCNIKEKLHKMDGANPTNEKVYRILGWCLMYLTSTRSNIMYIVSILSKILHFASEIHMIATKRVLRYLMETLAYGISFSKAEKFKLQGYSYSDWVGPLNHMRSTSGYCFKFGSVTAREPSAPKHHDWA</sequence>
<dbReference type="Proteomes" id="UP000325315">
    <property type="component" value="Unassembled WGS sequence"/>
</dbReference>
<accession>A0A5B6UVF5</accession>
<gene>
    <name evidence="1" type="ORF">EPI10_027850</name>
</gene>